<dbReference type="STRING" id="865938.Weevi_0507"/>
<reference evidence="5" key="2">
    <citation type="journal article" date="2011" name="Stand. Genomic Sci.">
        <title>Complete genome sequence of Weeksella virosa type strain (9751T).</title>
        <authorList>
            <person name="Lang E."/>
            <person name="Teshima H."/>
            <person name="Lucas S."/>
            <person name="Lapidus A."/>
            <person name="Hammon N."/>
            <person name="Deshpande S."/>
            <person name="Nolan M."/>
            <person name="Cheng J."/>
            <person name="Pitluck S."/>
            <person name="Liolios K."/>
            <person name="Pagani I."/>
            <person name="Mikhailova N."/>
            <person name="Ivanova N."/>
            <person name="Mavromatis K."/>
            <person name="Pati A."/>
            <person name="Tapia R."/>
            <person name="Han C."/>
            <person name="Goodwin L."/>
            <person name="Chen A."/>
            <person name="Palaniappan K."/>
            <person name="Land M."/>
            <person name="Hauser L."/>
            <person name="Chang Y."/>
            <person name="Jeffries C."/>
            <person name="Brambilla E."/>
            <person name="Kopitz M."/>
            <person name="Rohde M."/>
            <person name="Goker M."/>
            <person name="Tindall B."/>
            <person name="Detter J."/>
            <person name="Woyke T."/>
            <person name="Bristow J."/>
            <person name="Eisen J."/>
            <person name="Markowitz V."/>
            <person name="Hugenholtz P."/>
            <person name="Klenk H."/>
            <person name="Kyrpides N."/>
        </authorList>
    </citation>
    <scope>NUCLEOTIDE SEQUENCE [LARGE SCALE GENOMIC DNA]</scope>
    <source>
        <strain evidence="5">ATCC 43766 / DSM 16922 / JCM 21250 / NBRC 16016 / NCTC 11634 / CL345/78</strain>
    </source>
</reference>
<dbReference type="HOGENOM" id="CLU_068449_3_0_10"/>
<proteinExistence type="inferred from homology"/>
<keyword evidence="5" id="KW-1185">Reference proteome</keyword>
<dbReference type="Pfam" id="PF08212">
    <property type="entry name" value="Lipocalin_2"/>
    <property type="match status" value="1"/>
</dbReference>
<dbReference type="Proteomes" id="UP000008641">
    <property type="component" value="Chromosome"/>
</dbReference>
<evidence type="ECO:0000256" key="1">
    <source>
        <dbReference type="ARBA" id="ARBA00006889"/>
    </source>
</evidence>
<organism evidence="4 5">
    <name type="scientific">Weeksella virosa (strain ATCC 43766 / DSM 16922 / JCM 21250 / CCUG 30538 / CDC 9751 / IAM 14551 / NBRC 16016 / NCTC 11634 / CL345/78)</name>
    <dbReference type="NCBI Taxonomy" id="865938"/>
    <lineage>
        <taxon>Bacteria</taxon>
        <taxon>Pseudomonadati</taxon>
        <taxon>Bacteroidota</taxon>
        <taxon>Flavobacteriia</taxon>
        <taxon>Flavobacteriales</taxon>
        <taxon>Weeksellaceae</taxon>
        <taxon>Weeksella</taxon>
    </lineage>
</organism>
<dbReference type="SUPFAM" id="SSF50814">
    <property type="entry name" value="Lipocalins"/>
    <property type="match status" value="1"/>
</dbReference>
<dbReference type="PIRSF" id="PIRSF036893">
    <property type="entry name" value="Lipocalin_ApoD"/>
    <property type="match status" value="1"/>
</dbReference>
<evidence type="ECO:0000256" key="2">
    <source>
        <dbReference type="PIRNR" id="PIRNR036893"/>
    </source>
</evidence>
<dbReference type="Gene3D" id="2.40.128.20">
    <property type="match status" value="1"/>
</dbReference>
<dbReference type="InterPro" id="IPR022271">
    <property type="entry name" value="Lipocalin_ApoD"/>
</dbReference>
<gene>
    <name evidence="4" type="ordered locus">Weevi_0507</name>
</gene>
<dbReference type="AlphaFoldDB" id="F0NZ97"/>
<dbReference type="InterPro" id="IPR012674">
    <property type="entry name" value="Calycin"/>
</dbReference>
<evidence type="ECO:0000313" key="5">
    <source>
        <dbReference type="Proteomes" id="UP000008641"/>
    </source>
</evidence>
<feature type="domain" description="Lipocalin/cytosolic fatty-acid binding" evidence="3">
    <location>
        <begin position="42"/>
        <end position="178"/>
    </location>
</feature>
<comment type="similarity">
    <text evidence="1 2">Belongs to the calycin superfamily. Lipocalin family.</text>
</comment>
<evidence type="ECO:0000259" key="3">
    <source>
        <dbReference type="Pfam" id="PF08212"/>
    </source>
</evidence>
<dbReference type="InterPro" id="IPR047202">
    <property type="entry name" value="Lipocalin_Blc-like_dom"/>
</dbReference>
<dbReference type="CDD" id="cd19438">
    <property type="entry name" value="lipocalin_Blc-like"/>
    <property type="match status" value="1"/>
</dbReference>
<name>F0NZ97_WEEVC</name>
<dbReference type="GO" id="GO:0006950">
    <property type="term" value="P:response to stress"/>
    <property type="evidence" value="ECO:0007669"/>
    <property type="project" value="UniProtKB-ARBA"/>
</dbReference>
<dbReference type="InterPro" id="IPR000566">
    <property type="entry name" value="Lipocln_cytosolic_FA-bd_dom"/>
</dbReference>
<dbReference type="PANTHER" id="PTHR10612">
    <property type="entry name" value="APOLIPOPROTEIN D"/>
    <property type="match status" value="1"/>
</dbReference>
<dbReference type="EMBL" id="CP002455">
    <property type="protein sequence ID" value="ADX67226.1"/>
    <property type="molecule type" value="Genomic_DNA"/>
</dbReference>
<dbReference type="RefSeq" id="WP_013597618.1">
    <property type="nucleotide sequence ID" value="NC_015144.1"/>
</dbReference>
<dbReference type="OrthoDB" id="594739at2"/>
<dbReference type="KEGG" id="wvi:Weevi_0507"/>
<dbReference type="PRINTS" id="PR01171">
    <property type="entry name" value="BCTLIPOCALIN"/>
</dbReference>
<dbReference type="PANTHER" id="PTHR10612:SF34">
    <property type="entry name" value="APOLIPOPROTEIN D"/>
    <property type="match status" value="1"/>
</dbReference>
<sequence length="183" mass="21518">MKNNKKIAFGTLLLGAVSTGVYLWKNRNKNKKINFRTVPRFQLNKFLGRWYEIARIENNSLMTNCLARYIQEEDGNLKVIYSGFDKKKKRWKKIEGKLKIENEQTGKLKVSFHTFLYSPYNIVDIDENYENALIAGKNHDFLWLISREKEISDKTKSRFLAKAIDLGYDISRLSWTSQVPIEN</sequence>
<protein>
    <submittedName>
        <fullName evidence="4">Lipocalin family protein</fullName>
    </submittedName>
</protein>
<evidence type="ECO:0000313" key="4">
    <source>
        <dbReference type="EMBL" id="ADX67226.1"/>
    </source>
</evidence>
<accession>F0NZ97</accession>
<dbReference type="InterPro" id="IPR002446">
    <property type="entry name" value="Lipocalin_bac"/>
</dbReference>
<dbReference type="eggNOG" id="COG3040">
    <property type="taxonomic scope" value="Bacteria"/>
</dbReference>
<reference evidence="4 5" key="1">
    <citation type="journal article" date="2011" name="Stand. Genomic Sci.">
        <title>Complete genome sequence of Weeksella virosa type strain (9751).</title>
        <authorList>
            <person name="Lang E."/>
            <person name="Teshima H."/>
            <person name="Lucas S."/>
            <person name="Lapidus A."/>
            <person name="Hammon N."/>
            <person name="Deshpande S."/>
            <person name="Nolan M."/>
            <person name="Cheng J.F."/>
            <person name="Pitluck S."/>
            <person name="Liolios K."/>
            <person name="Pagani I."/>
            <person name="Mikhailova N."/>
            <person name="Ivanova N."/>
            <person name="Mavromatis K."/>
            <person name="Pati A."/>
            <person name="Tapia R."/>
            <person name="Han C."/>
            <person name="Goodwin L."/>
            <person name="Chen A."/>
            <person name="Palaniappan K."/>
            <person name="Land M."/>
            <person name="Hauser L."/>
            <person name="Chang Y.J."/>
            <person name="Jeffries C.D."/>
            <person name="Brambilla E.M."/>
            <person name="Kopitz M."/>
            <person name="Rohde M."/>
            <person name="Goker M."/>
            <person name="Tindall B.J."/>
            <person name="Detter J.C."/>
            <person name="Woyke T."/>
            <person name="Bristow J."/>
            <person name="Eisen J.A."/>
            <person name="Markowitz V."/>
            <person name="Hugenholtz P."/>
            <person name="Klenk H.P."/>
            <person name="Kyrpides N.C."/>
        </authorList>
    </citation>
    <scope>NUCLEOTIDE SEQUENCE [LARGE SCALE GENOMIC DNA]</scope>
    <source>
        <strain evidence="5">ATCC 43766 / DSM 16922 / JCM 21250 / NBRC 16016 / NCTC 11634 / CL345/78</strain>
    </source>
</reference>